<name>A0AAV2MY00_9HYME</name>
<protein>
    <submittedName>
        <fullName evidence="1">Uncharacterized protein</fullName>
    </submittedName>
</protein>
<evidence type="ECO:0000313" key="1">
    <source>
        <dbReference type="EMBL" id="CAL1672160.1"/>
    </source>
</evidence>
<dbReference type="EMBL" id="CAXIPU020000446">
    <property type="protein sequence ID" value="CAL1672160.1"/>
    <property type="molecule type" value="Genomic_DNA"/>
</dbReference>
<organism evidence="1 2">
    <name type="scientific">Lasius platythorax</name>
    <dbReference type="NCBI Taxonomy" id="488582"/>
    <lineage>
        <taxon>Eukaryota</taxon>
        <taxon>Metazoa</taxon>
        <taxon>Ecdysozoa</taxon>
        <taxon>Arthropoda</taxon>
        <taxon>Hexapoda</taxon>
        <taxon>Insecta</taxon>
        <taxon>Pterygota</taxon>
        <taxon>Neoptera</taxon>
        <taxon>Endopterygota</taxon>
        <taxon>Hymenoptera</taxon>
        <taxon>Apocrita</taxon>
        <taxon>Aculeata</taxon>
        <taxon>Formicoidea</taxon>
        <taxon>Formicidae</taxon>
        <taxon>Formicinae</taxon>
        <taxon>Lasius</taxon>
        <taxon>Lasius</taxon>
    </lineage>
</organism>
<dbReference type="AlphaFoldDB" id="A0AAV2MY00"/>
<sequence>MNTLTLREKTVVEVLVGEEILNLNIPIFKRFIHNNIIIYLYHVKGYERMIKRTNNIVQLQNKEFLSLTHMIVNTAVSNKQLCVFLGLKLHCTGESLSRDIEISITSNSIFSIVEQTHSCVAVFPELLFKKFFITPHPNDRRKFCCFPLVNSLETD</sequence>
<evidence type="ECO:0000313" key="2">
    <source>
        <dbReference type="Proteomes" id="UP001497644"/>
    </source>
</evidence>
<accession>A0AAV2MY00</accession>
<comment type="caution">
    <text evidence="1">The sequence shown here is derived from an EMBL/GenBank/DDBJ whole genome shotgun (WGS) entry which is preliminary data.</text>
</comment>
<dbReference type="Proteomes" id="UP001497644">
    <property type="component" value="Unassembled WGS sequence"/>
</dbReference>
<keyword evidence="2" id="KW-1185">Reference proteome</keyword>
<proteinExistence type="predicted"/>
<reference evidence="1" key="1">
    <citation type="submission" date="2024-04" db="EMBL/GenBank/DDBJ databases">
        <authorList>
            <consortium name="Molecular Ecology Group"/>
        </authorList>
    </citation>
    <scope>NUCLEOTIDE SEQUENCE</scope>
</reference>
<gene>
    <name evidence="1" type="ORF">LPLAT_LOCUS5564</name>
</gene>